<organism evidence="1 2">
    <name type="scientific">Siminovitchia sediminis</name>
    <dbReference type="NCBI Taxonomy" id="1274353"/>
    <lineage>
        <taxon>Bacteria</taxon>
        <taxon>Bacillati</taxon>
        <taxon>Bacillota</taxon>
        <taxon>Bacilli</taxon>
        <taxon>Bacillales</taxon>
        <taxon>Bacillaceae</taxon>
        <taxon>Siminovitchia</taxon>
    </lineage>
</organism>
<sequence>MLQLEFHPVWENRLTEEQKQKFKKLASALPANEGLDLILFRGKYKKNGGAVATVLLVNGSKKSMDLRHVTVEMTDDKENFISREDFELNLTIHPHTALPWSFVFAKESVNQRHSDPKNWMLKLRDKKGAVQKVSKN</sequence>
<protein>
    <submittedName>
        <fullName evidence="1">SLAP domain-containing protein</fullName>
    </submittedName>
</protein>
<evidence type="ECO:0000313" key="2">
    <source>
        <dbReference type="Proteomes" id="UP001597301"/>
    </source>
</evidence>
<dbReference type="InterPro" id="IPR030910">
    <property type="entry name" value="SLAP_dom"/>
</dbReference>
<comment type="caution">
    <text evidence="1">The sequence shown here is derived from an EMBL/GenBank/DDBJ whole genome shotgun (WGS) entry which is preliminary data.</text>
</comment>
<proteinExistence type="predicted"/>
<keyword evidence="2" id="KW-1185">Reference proteome</keyword>
<dbReference type="Proteomes" id="UP001597301">
    <property type="component" value="Unassembled WGS sequence"/>
</dbReference>
<dbReference type="EMBL" id="JBHUEO010000011">
    <property type="protein sequence ID" value="MFD1706286.1"/>
    <property type="molecule type" value="Genomic_DNA"/>
</dbReference>
<name>A0ABW4KHP6_9BACI</name>
<dbReference type="RefSeq" id="WP_380772875.1">
    <property type="nucleotide sequence ID" value="NZ_JBHUEO010000011.1"/>
</dbReference>
<gene>
    <name evidence="1" type="ORF">ACFSCZ_05880</name>
</gene>
<accession>A0ABW4KHP6</accession>
<reference evidence="2" key="1">
    <citation type="journal article" date="2019" name="Int. J. Syst. Evol. Microbiol.">
        <title>The Global Catalogue of Microorganisms (GCM) 10K type strain sequencing project: providing services to taxonomists for standard genome sequencing and annotation.</title>
        <authorList>
            <consortium name="The Broad Institute Genomics Platform"/>
            <consortium name="The Broad Institute Genome Sequencing Center for Infectious Disease"/>
            <person name="Wu L."/>
            <person name="Ma J."/>
        </authorList>
    </citation>
    <scope>NUCLEOTIDE SEQUENCE [LARGE SCALE GENOMIC DNA]</scope>
    <source>
        <strain evidence="2">CGMCC 1.12295</strain>
    </source>
</reference>
<evidence type="ECO:0000313" key="1">
    <source>
        <dbReference type="EMBL" id="MFD1706286.1"/>
    </source>
</evidence>
<dbReference type="NCBIfam" id="TIGR04398">
    <property type="entry name" value="SLAP_DUP"/>
    <property type="match status" value="1"/>
</dbReference>